<keyword evidence="1" id="KW-0812">Transmembrane</keyword>
<keyword evidence="1" id="KW-0472">Membrane</keyword>
<evidence type="ECO:0000256" key="1">
    <source>
        <dbReference type="SAM" id="Phobius"/>
    </source>
</evidence>
<evidence type="ECO:0000313" key="3">
    <source>
        <dbReference type="Proteomes" id="UP000663193"/>
    </source>
</evidence>
<reference evidence="3" key="1">
    <citation type="journal article" date="2021" name="BMC Genomics">
        <title>Chromosome-level genome assembly and manually-curated proteome of model necrotroph Parastagonospora nodorum Sn15 reveals a genome-wide trove of candidate effector homologs, and redundancy of virulence-related functions within an accessory chromosome.</title>
        <authorList>
            <person name="Bertazzoni S."/>
            <person name="Jones D.A.B."/>
            <person name="Phan H.T."/>
            <person name="Tan K.-C."/>
            <person name="Hane J.K."/>
        </authorList>
    </citation>
    <scope>NUCLEOTIDE SEQUENCE [LARGE SCALE GENOMIC DNA]</scope>
    <source>
        <strain evidence="3">SN15 / ATCC MYA-4574 / FGSC 10173)</strain>
    </source>
</reference>
<organism evidence="2 3">
    <name type="scientific">Phaeosphaeria nodorum (strain SN15 / ATCC MYA-4574 / FGSC 10173)</name>
    <name type="common">Glume blotch fungus</name>
    <name type="synonym">Parastagonospora nodorum</name>
    <dbReference type="NCBI Taxonomy" id="321614"/>
    <lineage>
        <taxon>Eukaryota</taxon>
        <taxon>Fungi</taxon>
        <taxon>Dikarya</taxon>
        <taxon>Ascomycota</taxon>
        <taxon>Pezizomycotina</taxon>
        <taxon>Dothideomycetes</taxon>
        <taxon>Pleosporomycetidae</taxon>
        <taxon>Pleosporales</taxon>
        <taxon>Pleosporineae</taxon>
        <taxon>Phaeosphaeriaceae</taxon>
        <taxon>Parastagonospora</taxon>
    </lineage>
</organism>
<dbReference type="Proteomes" id="UP000663193">
    <property type="component" value="Chromosome 6"/>
</dbReference>
<name>A0A7U2F0M4_PHANO</name>
<sequence>MIVAFSVGWVSGLLAVSFLHFQAHKIIALVLLSFRIRFMIFFCLIHHWRGYDCPFAAAFQFSIIKSS</sequence>
<evidence type="ECO:0000313" key="2">
    <source>
        <dbReference type="EMBL" id="QRC96306.1"/>
    </source>
</evidence>
<feature type="transmembrane region" description="Helical" evidence="1">
    <location>
        <begin position="25"/>
        <end position="45"/>
    </location>
</feature>
<gene>
    <name evidence="2" type="ORF">JI435_408660</name>
</gene>
<keyword evidence="1" id="KW-1133">Transmembrane helix</keyword>
<protein>
    <submittedName>
        <fullName evidence="2">Uncharacterized protein</fullName>
    </submittedName>
</protein>
<keyword evidence="3" id="KW-1185">Reference proteome</keyword>
<dbReference type="EMBL" id="CP069028">
    <property type="protein sequence ID" value="QRC96306.1"/>
    <property type="molecule type" value="Genomic_DNA"/>
</dbReference>
<dbReference type="VEuPathDB" id="FungiDB:JI435_408660"/>
<proteinExistence type="predicted"/>
<dbReference type="AlphaFoldDB" id="A0A7U2F0M4"/>
<accession>A0A7U2F0M4</accession>